<evidence type="ECO:0000313" key="7">
    <source>
        <dbReference type="Proteomes" id="UP001216579"/>
    </source>
</evidence>
<dbReference type="PANTHER" id="PTHR34378">
    <property type="entry name" value="GLUTAMATE--CYSTEINE LIGASE, CHLOROPLASTIC"/>
    <property type="match status" value="1"/>
</dbReference>
<name>A0ABT5ZEY1_9ACTN</name>
<protein>
    <recommendedName>
        <fullName evidence="5">Glutamate--cysteine ligase</fullName>
        <ecNumber evidence="5">6.3.2.2</ecNumber>
    </recommendedName>
</protein>
<dbReference type="Gene3D" id="3.30.590.20">
    <property type="match status" value="1"/>
</dbReference>
<comment type="catalytic activity">
    <reaction evidence="4 5">
        <text>L-cysteine + L-glutamate + ATP = gamma-L-glutamyl-L-cysteine + ADP + phosphate + H(+)</text>
        <dbReference type="Rhea" id="RHEA:13285"/>
        <dbReference type="ChEBI" id="CHEBI:15378"/>
        <dbReference type="ChEBI" id="CHEBI:29985"/>
        <dbReference type="ChEBI" id="CHEBI:30616"/>
        <dbReference type="ChEBI" id="CHEBI:35235"/>
        <dbReference type="ChEBI" id="CHEBI:43474"/>
        <dbReference type="ChEBI" id="CHEBI:58173"/>
        <dbReference type="ChEBI" id="CHEBI:456216"/>
        <dbReference type="EC" id="6.3.2.2"/>
    </reaction>
</comment>
<dbReference type="Proteomes" id="UP001216579">
    <property type="component" value="Unassembled WGS sequence"/>
</dbReference>
<comment type="similarity">
    <text evidence="5">Belongs to the glutamate--cysteine ligase type 2 family. EgtA subfamily.</text>
</comment>
<evidence type="ECO:0000256" key="3">
    <source>
        <dbReference type="ARBA" id="ARBA00022840"/>
    </source>
</evidence>
<evidence type="ECO:0000256" key="4">
    <source>
        <dbReference type="ARBA" id="ARBA00048819"/>
    </source>
</evidence>
<reference evidence="6 7" key="1">
    <citation type="submission" date="2023-03" db="EMBL/GenBank/DDBJ databases">
        <title>Draft genome sequence of Streptomyces sp. RB6PN23 isolated from peat swamp forest in Thailand.</title>
        <authorList>
            <person name="Klaysubun C."/>
            <person name="Duangmal K."/>
        </authorList>
    </citation>
    <scope>NUCLEOTIDE SEQUENCE [LARGE SCALE GENOMIC DNA]</scope>
    <source>
        <strain evidence="6 7">RB6PN23</strain>
    </source>
</reference>
<organism evidence="6 7">
    <name type="scientific">Streptomyces silvisoli</name>
    <dbReference type="NCBI Taxonomy" id="3034235"/>
    <lineage>
        <taxon>Bacteria</taxon>
        <taxon>Bacillati</taxon>
        <taxon>Actinomycetota</taxon>
        <taxon>Actinomycetes</taxon>
        <taxon>Kitasatosporales</taxon>
        <taxon>Streptomycetaceae</taxon>
        <taxon>Streptomyces</taxon>
    </lineage>
</organism>
<dbReference type="InterPro" id="IPR035434">
    <property type="entry name" value="GCL_bact_plant"/>
</dbReference>
<keyword evidence="1 5" id="KW-0436">Ligase</keyword>
<dbReference type="InterPro" id="IPR014746">
    <property type="entry name" value="Gln_synth/guanido_kin_cat_dom"/>
</dbReference>
<gene>
    <name evidence="6" type="ORF">P3G67_02555</name>
</gene>
<dbReference type="GO" id="GO:0016874">
    <property type="term" value="F:ligase activity"/>
    <property type="evidence" value="ECO:0007669"/>
    <property type="project" value="UniProtKB-KW"/>
</dbReference>
<comment type="caution">
    <text evidence="6">The sequence shown here is derived from an EMBL/GenBank/DDBJ whole genome shotgun (WGS) entry which is preliminary data.</text>
</comment>
<proteinExistence type="inferred from homology"/>
<keyword evidence="2 5" id="KW-0547">Nucleotide-binding</keyword>
<dbReference type="RefSeq" id="WP_276091971.1">
    <property type="nucleotide sequence ID" value="NZ_JARJBC010000001.1"/>
</dbReference>
<dbReference type="PIRSF" id="PIRSF017901">
    <property type="entry name" value="GCL"/>
    <property type="match status" value="1"/>
</dbReference>
<dbReference type="SUPFAM" id="SSF55931">
    <property type="entry name" value="Glutamine synthetase/guanido kinase"/>
    <property type="match status" value="1"/>
</dbReference>
<keyword evidence="7" id="KW-1185">Reference proteome</keyword>
<keyword evidence="3 5" id="KW-0067">ATP-binding</keyword>
<sequence>MNTTRLQRDELRSLFAPSAAPSERIGLEIESGIVDPETGLAAPYTGRNGVKAILETLIAEWGGEAQHDAGELIGVKLSDDVLIGLEHGGQVEYSSAPAADLVTVVDDARAALERLSEIVKRFGWALLPGAYLPFDQIDRIPWVPMSRGRVMRDFFARIGDAGRDAPKILSMSLCTQVHLDFLSHEDFTRKLRMQAAASPVVAALFVNSPLQNGRLTGLLSHRSHDWLWTDPQRCGVMGPALRGDVGADHIIDWALRLPMIYYLGPDGRYQPAPDRPFATILERGFEDGSMPTFAHWVSHMTQTWTHVRARRTLELRAADGPPYQHIPAVPALWVGLSYHPPSRDAAWELLRQYSVEEQRTAMLRLPVEGLHTMLGGDRMDELARELVRLARAGLRARVEAGLERPKALDYLDPLDEVLDTGETFAEQCARRWETDLGRDPRRYVAAFRV</sequence>
<dbReference type="PANTHER" id="PTHR34378:SF1">
    <property type="entry name" value="GLUTAMATE--CYSTEINE LIGASE, CHLOROPLASTIC"/>
    <property type="match status" value="1"/>
</dbReference>
<dbReference type="Pfam" id="PF04107">
    <property type="entry name" value="GCS2"/>
    <property type="match status" value="1"/>
</dbReference>
<evidence type="ECO:0000256" key="1">
    <source>
        <dbReference type="ARBA" id="ARBA00022598"/>
    </source>
</evidence>
<accession>A0ABT5ZEY1</accession>
<dbReference type="EC" id="6.3.2.2" evidence="5"/>
<dbReference type="InterPro" id="IPR006336">
    <property type="entry name" value="GCS2"/>
</dbReference>
<comment type="function">
    <text evidence="5">Catalyzes the synthesis of gamma-glutamylcysteine (gamma-GC).</text>
</comment>
<evidence type="ECO:0000256" key="2">
    <source>
        <dbReference type="ARBA" id="ARBA00022741"/>
    </source>
</evidence>
<dbReference type="EMBL" id="JARJBC010000001">
    <property type="protein sequence ID" value="MDF3288129.1"/>
    <property type="molecule type" value="Genomic_DNA"/>
</dbReference>
<evidence type="ECO:0000256" key="5">
    <source>
        <dbReference type="PIRNR" id="PIRNR017901"/>
    </source>
</evidence>
<evidence type="ECO:0000313" key="6">
    <source>
        <dbReference type="EMBL" id="MDF3288129.1"/>
    </source>
</evidence>